<dbReference type="Proteomes" id="UP000735302">
    <property type="component" value="Unassembled WGS sequence"/>
</dbReference>
<evidence type="ECO:0000313" key="1">
    <source>
        <dbReference type="EMBL" id="GFN97516.1"/>
    </source>
</evidence>
<feature type="non-terminal residue" evidence="1">
    <location>
        <position position="1"/>
    </location>
</feature>
<name>A0AAV3ZQQ4_9GAST</name>
<accession>A0AAV3ZQQ4</accession>
<dbReference type="AlphaFoldDB" id="A0AAV3ZQQ4"/>
<organism evidence="1 2">
    <name type="scientific">Plakobranchus ocellatus</name>
    <dbReference type="NCBI Taxonomy" id="259542"/>
    <lineage>
        <taxon>Eukaryota</taxon>
        <taxon>Metazoa</taxon>
        <taxon>Spiralia</taxon>
        <taxon>Lophotrochozoa</taxon>
        <taxon>Mollusca</taxon>
        <taxon>Gastropoda</taxon>
        <taxon>Heterobranchia</taxon>
        <taxon>Euthyneura</taxon>
        <taxon>Panpulmonata</taxon>
        <taxon>Sacoglossa</taxon>
        <taxon>Placobranchoidea</taxon>
        <taxon>Plakobranchidae</taxon>
        <taxon>Plakobranchus</taxon>
    </lineage>
</organism>
<evidence type="ECO:0000313" key="2">
    <source>
        <dbReference type="Proteomes" id="UP000735302"/>
    </source>
</evidence>
<keyword evidence="2" id="KW-1185">Reference proteome</keyword>
<dbReference type="EMBL" id="BLXT01002786">
    <property type="protein sequence ID" value="GFN97516.1"/>
    <property type="molecule type" value="Genomic_DNA"/>
</dbReference>
<sequence length="64" mass="7218">AHLCPRQCKTGQCDHVVSVQIVIIWRFQGNVVRSTWTYQNGVANGHRHQEVPEQGGHNDLKVQG</sequence>
<gene>
    <name evidence="1" type="ORF">PoB_002402200</name>
</gene>
<protein>
    <submittedName>
        <fullName evidence="1">Uncharacterized protein</fullName>
    </submittedName>
</protein>
<proteinExistence type="predicted"/>
<comment type="caution">
    <text evidence="1">The sequence shown here is derived from an EMBL/GenBank/DDBJ whole genome shotgun (WGS) entry which is preliminary data.</text>
</comment>
<reference evidence="1 2" key="1">
    <citation type="journal article" date="2021" name="Elife">
        <title>Chloroplast acquisition without the gene transfer in kleptoplastic sea slugs, Plakobranchus ocellatus.</title>
        <authorList>
            <person name="Maeda T."/>
            <person name="Takahashi S."/>
            <person name="Yoshida T."/>
            <person name="Shimamura S."/>
            <person name="Takaki Y."/>
            <person name="Nagai Y."/>
            <person name="Toyoda A."/>
            <person name="Suzuki Y."/>
            <person name="Arimoto A."/>
            <person name="Ishii H."/>
            <person name="Satoh N."/>
            <person name="Nishiyama T."/>
            <person name="Hasebe M."/>
            <person name="Maruyama T."/>
            <person name="Minagawa J."/>
            <person name="Obokata J."/>
            <person name="Shigenobu S."/>
        </authorList>
    </citation>
    <scope>NUCLEOTIDE SEQUENCE [LARGE SCALE GENOMIC DNA]</scope>
</reference>